<keyword evidence="3" id="KW-1185">Reference proteome</keyword>
<name>A0A167J770_PHYB8</name>
<dbReference type="InParanoid" id="A0A167J770"/>
<gene>
    <name evidence="2" type="ORF">PHYBLDRAFT_71056</name>
</gene>
<dbReference type="AlphaFoldDB" id="A0A167J770"/>
<sequence>MFIFTKSIVNIKVHCVPQENTLLLNMLRSKTNRSNKSNNSTSTNGYESAEQISPSNVGELLDLMEQRTRVPSSAPMAPSPKRARTNNENDPSESTHTIEDVYQKIDQVSTFLLSSAQNVASNTIATIASEVVENVLAPGRISTVDDYMFNESLYSQYNGSETCRSDGNRQIIQSTSKRRLFAFASKKEYFVKTFGEDSNILLQADYTSDLDSDNDNDSGSSSCFWQFWPT</sequence>
<feature type="region of interest" description="Disordered" evidence="1">
    <location>
        <begin position="32"/>
        <end position="54"/>
    </location>
</feature>
<feature type="compositionally biased region" description="Polar residues" evidence="1">
    <location>
        <begin position="86"/>
        <end position="95"/>
    </location>
</feature>
<evidence type="ECO:0000313" key="2">
    <source>
        <dbReference type="EMBL" id="OAD65349.1"/>
    </source>
</evidence>
<feature type="compositionally biased region" description="Low complexity" evidence="1">
    <location>
        <begin position="32"/>
        <end position="44"/>
    </location>
</feature>
<dbReference type="RefSeq" id="XP_018283389.1">
    <property type="nucleotide sequence ID" value="XM_018442401.1"/>
</dbReference>
<dbReference type="EMBL" id="KV441029">
    <property type="protein sequence ID" value="OAD65349.1"/>
    <property type="molecule type" value="Genomic_DNA"/>
</dbReference>
<organism evidence="2 3">
    <name type="scientific">Phycomyces blakesleeanus (strain ATCC 8743b / DSM 1359 / FGSC 10004 / NBRC 33097 / NRRL 1555)</name>
    <dbReference type="NCBI Taxonomy" id="763407"/>
    <lineage>
        <taxon>Eukaryota</taxon>
        <taxon>Fungi</taxon>
        <taxon>Fungi incertae sedis</taxon>
        <taxon>Mucoromycota</taxon>
        <taxon>Mucoromycotina</taxon>
        <taxon>Mucoromycetes</taxon>
        <taxon>Mucorales</taxon>
        <taxon>Phycomycetaceae</taxon>
        <taxon>Phycomyces</taxon>
    </lineage>
</organism>
<protein>
    <submittedName>
        <fullName evidence="2">Uncharacterized protein</fullName>
    </submittedName>
</protein>
<proteinExistence type="predicted"/>
<dbReference type="Proteomes" id="UP000077315">
    <property type="component" value="Unassembled WGS sequence"/>
</dbReference>
<evidence type="ECO:0000313" key="3">
    <source>
        <dbReference type="Proteomes" id="UP000077315"/>
    </source>
</evidence>
<evidence type="ECO:0000256" key="1">
    <source>
        <dbReference type="SAM" id="MobiDB-lite"/>
    </source>
</evidence>
<feature type="region of interest" description="Disordered" evidence="1">
    <location>
        <begin position="68"/>
        <end position="95"/>
    </location>
</feature>
<dbReference type="VEuPathDB" id="FungiDB:PHYBLDRAFT_71056"/>
<dbReference type="GeneID" id="29003307"/>
<reference evidence="3" key="1">
    <citation type="submission" date="2015-06" db="EMBL/GenBank/DDBJ databases">
        <title>Expansion of signal transduction pathways in fungi by whole-genome duplication.</title>
        <authorList>
            <consortium name="DOE Joint Genome Institute"/>
            <person name="Corrochano L.M."/>
            <person name="Kuo A."/>
            <person name="Marcet-Houben M."/>
            <person name="Polaino S."/>
            <person name="Salamov A."/>
            <person name="Villalobos J.M."/>
            <person name="Alvarez M.I."/>
            <person name="Avalos J."/>
            <person name="Benito E.P."/>
            <person name="Benoit I."/>
            <person name="Burger G."/>
            <person name="Camino L.P."/>
            <person name="Canovas D."/>
            <person name="Cerda-Olmedo E."/>
            <person name="Cheng J.-F."/>
            <person name="Dominguez A."/>
            <person name="Elias M."/>
            <person name="Eslava A.P."/>
            <person name="Glaser F."/>
            <person name="Grimwood J."/>
            <person name="Gutierrez G."/>
            <person name="Heitman J."/>
            <person name="Henrissat B."/>
            <person name="Iturriaga E.A."/>
            <person name="Lang B.F."/>
            <person name="Lavin J.L."/>
            <person name="Lee S."/>
            <person name="Li W."/>
            <person name="Lindquist E."/>
            <person name="Lopez-Garcia S."/>
            <person name="Luque E.M."/>
            <person name="Marcos A.T."/>
            <person name="Martin J."/>
            <person name="McCluskey K."/>
            <person name="Medina H.R."/>
            <person name="Miralles-Duran A."/>
            <person name="Miyazaki A."/>
            <person name="Munoz-Torres E."/>
            <person name="Oguiza J.A."/>
            <person name="Ohm R."/>
            <person name="Olmedo M."/>
            <person name="Orejas M."/>
            <person name="Ortiz-Castellanos L."/>
            <person name="Pisabarro A.G."/>
            <person name="Rodriguez-Romero J."/>
            <person name="Ruiz-Herrera J."/>
            <person name="Ruiz-Vazquez R."/>
            <person name="Sanz C."/>
            <person name="Schackwitz W."/>
            <person name="Schmutz J."/>
            <person name="Shahriari M."/>
            <person name="Shelest E."/>
            <person name="Silva-Franco F."/>
            <person name="Soanes D."/>
            <person name="Syed K."/>
            <person name="Tagua V.G."/>
            <person name="Talbot N.J."/>
            <person name="Thon M."/>
            <person name="De vries R.P."/>
            <person name="Wiebenga A."/>
            <person name="Yadav J.S."/>
            <person name="Braun E.L."/>
            <person name="Baker S."/>
            <person name="Garre V."/>
            <person name="Horwitz B."/>
            <person name="Torres-Martinez S."/>
            <person name="Idnurm A."/>
            <person name="Herrera-Estrella A."/>
            <person name="Gabaldon T."/>
            <person name="Grigoriev I.V."/>
        </authorList>
    </citation>
    <scope>NUCLEOTIDE SEQUENCE [LARGE SCALE GENOMIC DNA]</scope>
    <source>
        <strain evidence="3">NRRL 1555(-)</strain>
    </source>
</reference>
<accession>A0A167J770</accession>